<feature type="transmembrane region" description="Helical" evidence="1">
    <location>
        <begin position="349"/>
        <end position="368"/>
    </location>
</feature>
<keyword evidence="1" id="KW-1133">Transmembrane helix</keyword>
<evidence type="ECO:0000313" key="2">
    <source>
        <dbReference type="EMBL" id="SDQ32690.1"/>
    </source>
</evidence>
<gene>
    <name evidence="2" type="ORF">SAMN05443245_0929</name>
</gene>
<dbReference type="OrthoDB" id="8625549at2"/>
<feature type="transmembrane region" description="Helical" evidence="1">
    <location>
        <begin position="12"/>
        <end position="34"/>
    </location>
</feature>
<feature type="transmembrane region" description="Helical" evidence="1">
    <location>
        <begin position="206"/>
        <end position="225"/>
    </location>
</feature>
<name>A0A1H0ZZ72_9BURK</name>
<evidence type="ECO:0000313" key="3">
    <source>
        <dbReference type="Proteomes" id="UP000183487"/>
    </source>
</evidence>
<proteinExistence type="predicted"/>
<reference evidence="3" key="1">
    <citation type="submission" date="2016-10" db="EMBL/GenBank/DDBJ databases">
        <authorList>
            <person name="Varghese N."/>
            <person name="Submissions S."/>
        </authorList>
    </citation>
    <scope>NUCLEOTIDE SEQUENCE [LARGE SCALE GENOMIC DNA]</scope>
    <source>
        <strain evidence="3">GAS106B</strain>
    </source>
</reference>
<feature type="transmembrane region" description="Helical" evidence="1">
    <location>
        <begin position="267"/>
        <end position="284"/>
    </location>
</feature>
<feature type="transmembrane region" description="Helical" evidence="1">
    <location>
        <begin position="291"/>
        <end position="310"/>
    </location>
</feature>
<evidence type="ECO:0008006" key="4">
    <source>
        <dbReference type="Google" id="ProtNLM"/>
    </source>
</evidence>
<keyword evidence="1" id="KW-0812">Transmembrane</keyword>
<dbReference type="Proteomes" id="UP000183487">
    <property type="component" value="Unassembled WGS sequence"/>
</dbReference>
<sequence length="546" mass="59546">MKIRAGSAIPAIVAVALAVYICVTTLVGVFNHFLSIPTQDQWDGVIGFDQSIRRGDWKVFWELHVNHRIVIPRLIFLADIRWFGGWSIFTTVVGLCFAALTTVVIAARIELSGARWVVAAAATVGMVFSWCNGDNYTFPFNVQNTGVILFAIWASAEFTRAGNRSARVRTALLLAVLAELCAANGVFVFPVLVLQALILRRPRKEIVTVVVVGAIAVAAYMYKYVMPVYPVDPEVAQIRFASLRFALLLAGSPFIRVVNDFNACEVVGALALIAGIGACARTVFGQEVTRYRAFLIGGAAFCVVSILAAANGRWVLGLASAFSGRYVILPLLYYLFTVLLIVDLVKEKTSLRFIGYAPLVLLLIFAPVQREAAFKPNLFNARLAVLGPKIELDQPNFDNYVYPTSMHTLYMEFTRYASTENIGPYSAGWLHDAGVVRYDPLRRDDSLCSGTFESAIQAESGHQVFGWVAPKKSRQDAVLVVVTDSSGRTIGYGVSGMSRADVAQHIAGAPLDAGWSGFTGKADFGPAYAYLDGKFCLLAKVPDFTQ</sequence>
<keyword evidence="3" id="KW-1185">Reference proteome</keyword>
<accession>A0A1H0ZZ72</accession>
<feature type="transmembrane region" description="Helical" evidence="1">
    <location>
        <begin position="113"/>
        <end position="130"/>
    </location>
</feature>
<feature type="transmembrane region" description="Helical" evidence="1">
    <location>
        <begin position="83"/>
        <end position="106"/>
    </location>
</feature>
<dbReference type="EMBL" id="FNKP01000001">
    <property type="protein sequence ID" value="SDQ32690.1"/>
    <property type="molecule type" value="Genomic_DNA"/>
</dbReference>
<evidence type="ECO:0000256" key="1">
    <source>
        <dbReference type="SAM" id="Phobius"/>
    </source>
</evidence>
<dbReference type="RefSeq" id="WP_074763219.1">
    <property type="nucleotide sequence ID" value="NZ_FNKP01000001.1"/>
</dbReference>
<keyword evidence="1" id="KW-0472">Membrane</keyword>
<organism evidence="2 3">
    <name type="scientific">Paraburkholderia fungorum</name>
    <dbReference type="NCBI Taxonomy" id="134537"/>
    <lineage>
        <taxon>Bacteria</taxon>
        <taxon>Pseudomonadati</taxon>
        <taxon>Pseudomonadota</taxon>
        <taxon>Betaproteobacteria</taxon>
        <taxon>Burkholderiales</taxon>
        <taxon>Burkholderiaceae</taxon>
        <taxon>Paraburkholderia</taxon>
    </lineage>
</organism>
<protein>
    <recommendedName>
        <fullName evidence="4">Glucosyl transferase GtrII</fullName>
    </recommendedName>
</protein>
<dbReference type="AlphaFoldDB" id="A0A1H0ZZ72"/>
<feature type="transmembrane region" description="Helical" evidence="1">
    <location>
        <begin position="171"/>
        <end position="194"/>
    </location>
</feature>
<feature type="transmembrane region" description="Helical" evidence="1">
    <location>
        <begin position="322"/>
        <end position="342"/>
    </location>
</feature>